<evidence type="ECO:0000313" key="1">
    <source>
        <dbReference type="EMBL" id="CRY95961.1"/>
    </source>
</evidence>
<dbReference type="AlphaFoldDB" id="A0A0H5Q1T7"/>
<dbReference type="EMBL" id="LN853445">
    <property type="protein sequence ID" value="CRY95961.1"/>
    <property type="molecule type" value="Genomic_DNA"/>
</dbReference>
<reference evidence="1" key="1">
    <citation type="submission" date="2015-06" db="EMBL/GenBank/DDBJ databases">
        <authorList>
            <person name="Joergensen T."/>
        </authorList>
    </citation>
    <scope>NUCLEOTIDE SEQUENCE</scope>
    <source>
        <strain evidence="1">RGFK0839</strain>
    </source>
</reference>
<proteinExistence type="predicted"/>
<organism evidence="1">
    <name type="scientific">uncultured prokaryote</name>
    <dbReference type="NCBI Taxonomy" id="198431"/>
    <lineage>
        <taxon>unclassified sequences</taxon>
        <taxon>environmental samples</taxon>
    </lineage>
</organism>
<reference evidence="1" key="2">
    <citation type="submission" date="2015-07" db="EMBL/GenBank/DDBJ databases">
        <title>Plasmids, circular viruses and viroids from rat gut.</title>
        <authorList>
            <person name="Jorgensen T.J."/>
            <person name="Hansen M.A."/>
            <person name="Xu Z."/>
            <person name="Tabak M.A."/>
            <person name="Sorensen S.J."/>
            <person name="Hansen L.H."/>
        </authorList>
    </citation>
    <scope>NUCLEOTIDE SEQUENCE</scope>
    <source>
        <strain evidence="1">RGFK0839</strain>
    </source>
</reference>
<name>A0A0H5Q1T7_9ZZZZ</name>
<protein>
    <submittedName>
        <fullName evidence="1">Uncharacterized protein</fullName>
    </submittedName>
</protein>
<accession>A0A0H5Q1T7</accession>
<sequence>MSDKVARLNQTVDLLKIVGRMRQYYHPINGWVTAKWPRKRGPSKLPIVQMQNAQFADVQQWIKIQPPEIVIATAPLVAGTGWMLRDVLMSCAYGRFWSGYDNNGTFWQGLLVAKSQIQSLLDSLTTTPFGIITRLTDGWAVLLPGKPGQVLTTQGDATAPDWTDVQGGGGAAGVGIYATIQPSSDDGSHTASNGNIVTPQAAVTMYSAAATIRGNAGGEYQLGIAPFDPTSGQMTDVPVYCLAQTLATDIDYMTIGGSFAAPFLMDAGQSYIIFVKRFDGSPTTQGRLYYTADLPQTPWIGMNLDAGTTVNLASVDPQLSDVWSLSGDFYSIAMGYGLTPLV</sequence>